<dbReference type="Proteomes" id="UP000308600">
    <property type="component" value="Unassembled WGS sequence"/>
</dbReference>
<accession>A0ACD3AD30</accession>
<gene>
    <name evidence="1" type="ORF">BDN72DRAFT_847239</name>
</gene>
<evidence type="ECO:0000313" key="2">
    <source>
        <dbReference type="Proteomes" id="UP000308600"/>
    </source>
</evidence>
<keyword evidence="2" id="KW-1185">Reference proteome</keyword>
<name>A0ACD3AD30_9AGAR</name>
<proteinExistence type="predicted"/>
<evidence type="ECO:0000313" key="1">
    <source>
        <dbReference type="EMBL" id="TFK63813.1"/>
    </source>
</evidence>
<dbReference type="EMBL" id="ML208503">
    <property type="protein sequence ID" value="TFK63813.1"/>
    <property type="molecule type" value="Genomic_DNA"/>
</dbReference>
<organism evidence="1 2">
    <name type="scientific">Pluteus cervinus</name>
    <dbReference type="NCBI Taxonomy" id="181527"/>
    <lineage>
        <taxon>Eukaryota</taxon>
        <taxon>Fungi</taxon>
        <taxon>Dikarya</taxon>
        <taxon>Basidiomycota</taxon>
        <taxon>Agaricomycotina</taxon>
        <taxon>Agaricomycetes</taxon>
        <taxon>Agaricomycetidae</taxon>
        <taxon>Agaricales</taxon>
        <taxon>Pluteineae</taxon>
        <taxon>Pluteaceae</taxon>
        <taxon>Pluteus</taxon>
    </lineage>
</organism>
<reference evidence="1 2" key="1">
    <citation type="journal article" date="2019" name="Nat. Ecol. Evol.">
        <title>Megaphylogeny resolves global patterns of mushroom evolution.</title>
        <authorList>
            <person name="Varga T."/>
            <person name="Krizsan K."/>
            <person name="Foldi C."/>
            <person name="Dima B."/>
            <person name="Sanchez-Garcia M."/>
            <person name="Sanchez-Ramirez S."/>
            <person name="Szollosi G.J."/>
            <person name="Szarkandi J.G."/>
            <person name="Papp V."/>
            <person name="Albert L."/>
            <person name="Andreopoulos W."/>
            <person name="Angelini C."/>
            <person name="Antonin V."/>
            <person name="Barry K.W."/>
            <person name="Bougher N.L."/>
            <person name="Buchanan P."/>
            <person name="Buyck B."/>
            <person name="Bense V."/>
            <person name="Catcheside P."/>
            <person name="Chovatia M."/>
            <person name="Cooper J."/>
            <person name="Damon W."/>
            <person name="Desjardin D."/>
            <person name="Finy P."/>
            <person name="Geml J."/>
            <person name="Haridas S."/>
            <person name="Hughes K."/>
            <person name="Justo A."/>
            <person name="Karasinski D."/>
            <person name="Kautmanova I."/>
            <person name="Kiss B."/>
            <person name="Kocsube S."/>
            <person name="Kotiranta H."/>
            <person name="LaButti K.M."/>
            <person name="Lechner B.E."/>
            <person name="Liimatainen K."/>
            <person name="Lipzen A."/>
            <person name="Lukacs Z."/>
            <person name="Mihaltcheva S."/>
            <person name="Morgado L.N."/>
            <person name="Niskanen T."/>
            <person name="Noordeloos M.E."/>
            <person name="Ohm R.A."/>
            <person name="Ortiz-Santana B."/>
            <person name="Ovrebo C."/>
            <person name="Racz N."/>
            <person name="Riley R."/>
            <person name="Savchenko A."/>
            <person name="Shiryaev A."/>
            <person name="Soop K."/>
            <person name="Spirin V."/>
            <person name="Szebenyi C."/>
            <person name="Tomsovsky M."/>
            <person name="Tulloss R.E."/>
            <person name="Uehling J."/>
            <person name="Grigoriev I.V."/>
            <person name="Vagvolgyi C."/>
            <person name="Papp T."/>
            <person name="Martin F.M."/>
            <person name="Miettinen O."/>
            <person name="Hibbett D.S."/>
            <person name="Nagy L.G."/>
        </authorList>
    </citation>
    <scope>NUCLEOTIDE SEQUENCE [LARGE SCALE GENOMIC DNA]</scope>
    <source>
        <strain evidence="1 2">NL-1719</strain>
    </source>
</reference>
<sequence length="100" mass="11669">MWYATKPHAFWTRFSAEKSLSRWDFQTYQTLPSDTSLATPTSWFIGCHLLCVFRLWFSLWSKPKMRVQSARDQSITVLSDLKEPLTSHPLTTPPFRGKST</sequence>
<protein>
    <submittedName>
        <fullName evidence="1">Uncharacterized protein</fullName>
    </submittedName>
</protein>